<sequence length="70" mass="7422">MGSEEHAVLPVSRDRPDGQALASKGLWHLPEAALEADISLGGGHAPHDLVAAVFWLRQVLGHPAQAWPLA</sequence>
<accession>A0AA40JQ19</accession>
<comment type="caution">
    <text evidence="1">The sequence shown here is derived from an EMBL/GenBank/DDBJ whole genome shotgun (WGS) entry which is preliminary data.</text>
</comment>
<protein>
    <submittedName>
        <fullName evidence="1">Uncharacterized protein</fullName>
    </submittedName>
</protein>
<feature type="non-terminal residue" evidence="1">
    <location>
        <position position="70"/>
    </location>
</feature>
<proteinExistence type="predicted"/>
<gene>
    <name evidence="1" type="ORF">QU38_00970</name>
</gene>
<dbReference type="EMBL" id="JXIG01000213">
    <property type="protein sequence ID" value="KIU01566.1"/>
    <property type="molecule type" value="Genomic_DNA"/>
</dbReference>
<dbReference type="AlphaFoldDB" id="A0AA40JQ19"/>
<evidence type="ECO:0000313" key="1">
    <source>
        <dbReference type="EMBL" id="KIU01566.1"/>
    </source>
</evidence>
<reference evidence="1 2" key="1">
    <citation type="submission" date="2015-01" db="EMBL/GenBank/DDBJ databases">
        <title>Characterization of Swiss Staphylococcus aureus strains involved in food poisoning.</title>
        <authorList>
            <person name="Crovadore J."/>
            <person name="Chablais R."/>
            <person name="Tonacini J."/>
            <person name="Schnyder B."/>
            <person name="Lefort F."/>
        </authorList>
    </citation>
    <scope>NUCLEOTIDE SEQUENCE [LARGE SCALE GENOMIC DNA]</scope>
    <source>
        <strain evidence="1 2">SA-120</strain>
    </source>
</reference>
<dbReference type="Proteomes" id="UP000032274">
    <property type="component" value="Unassembled WGS sequence"/>
</dbReference>
<organism evidence="1 2">
    <name type="scientific">Staphylococcus aureus</name>
    <dbReference type="NCBI Taxonomy" id="1280"/>
    <lineage>
        <taxon>Bacteria</taxon>
        <taxon>Bacillati</taxon>
        <taxon>Bacillota</taxon>
        <taxon>Bacilli</taxon>
        <taxon>Bacillales</taxon>
        <taxon>Staphylococcaceae</taxon>
        <taxon>Staphylococcus</taxon>
    </lineage>
</organism>
<name>A0AA40JQ19_STAAU</name>
<evidence type="ECO:0000313" key="2">
    <source>
        <dbReference type="Proteomes" id="UP000032274"/>
    </source>
</evidence>